<dbReference type="Proteomes" id="UP000077755">
    <property type="component" value="Chromosome 9"/>
</dbReference>
<protein>
    <recommendedName>
        <fullName evidence="4">Retrovirus-related Pol polyprotein from transposon TNT 1-94-like beta-barrel domain-containing protein</fullName>
    </recommendedName>
</protein>
<dbReference type="Gene3D" id="1.25.40.1040">
    <property type="match status" value="2"/>
</dbReference>
<dbReference type="InterPro" id="IPR054722">
    <property type="entry name" value="PolX-like_BBD"/>
</dbReference>
<name>A0A175YE09_DAUCS</name>
<accession>A0A175YE09</accession>
<dbReference type="STRING" id="79200.A0A175YE09"/>
<dbReference type="EMBL" id="CP093351">
    <property type="protein sequence ID" value="WOH13839.1"/>
    <property type="molecule type" value="Genomic_DNA"/>
</dbReference>
<dbReference type="InterPro" id="IPR021183">
    <property type="entry name" value="NatA_aux_su"/>
</dbReference>
<dbReference type="Gramene" id="KZM81408">
    <property type="protein sequence ID" value="KZM81408"/>
    <property type="gene ID" value="DCAR_029021"/>
</dbReference>
<dbReference type="PANTHER" id="PTHR22767:SF2">
    <property type="entry name" value="N(ALPHA)-ACETYLTRANSFERASE 15_16, ISOFORM A"/>
    <property type="match status" value="1"/>
</dbReference>
<dbReference type="SUPFAM" id="SSF48452">
    <property type="entry name" value="TPR-like"/>
    <property type="match status" value="2"/>
</dbReference>
<dbReference type="GO" id="GO:0005737">
    <property type="term" value="C:cytoplasm"/>
    <property type="evidence" value="ECO:0007669"/>
    <property type="project" value="TreeGrafter"/>
</dbReference>
<sequence>MKEITGIAGDLVNTFFPTEVGGYKEMKHLKNIKSSYQVKDYKSAMNGINKILAVKKDHGGRHMIVHVVAFRLLHSAMSYRYSFVKIAKNDDKSIFCLIILGFICQSDFDYEKAIEFVQNALKISPSNILLLRYLSILQGQMRNLPAFVECRSQIVTLEPNICFHHIAHAVSHHLNRNCLKAVEILESYEKSQADVSEGMLLYKISLLEESGNIEKALKELLNKKSVIVDNVAFKEQHVSFYHAGLQRCVVSSDTGQYSSNLIEKLKDLYKSLGDQHSSSSAVKRIPLNFLQGDEFRTALGIYIRPLLHQRVPSLFSDLRPLYEQPDKADIIDKVMLELESLIRENNESIPIPLWTLCLLAQHYDRRGRYEIALSQVNEAIKQNEAVAVALGQVNEAIKQNEAVAVALGQVNEAIKQNEAVAELYLVKARILKHTGDLETAASMAEKAKDMDPKNSFTKKKYIKHMLQIDKDVMFTKDKDDQQTSLPNMECMWYELALGDCYYRRGDLGKSLKNYLAVLTYYTKLSEERFDFRSYQSGGLTLHTSVETLRCQERLDPGSYFHKAATGIIRCYMKLYDSSTKLDDEALMSTTVKMPLSKKKMQETTVTRVSNTKNLVDTKARKGVKSHAKELCNKDKETSRSSKYLDPIGAKLLQVENPLLEATKYFNLLQKIHPDSFGTHVLLFELSMRKYDMLEVCKASKNLVRLEEDNPDTLRYLVRFLGRLDSMVLEESVRTALAIPISTLREKSLIKLIEDFLVRNKGWITKEFKELFPFPSYFRTLANNDTSSKSEEEVWVFDSGSTRHGCSKISRLLRKREEVGHFSTSSGKIALYTVVGDVLVNSEDCGRSYFLEDVAHFPRGRNIISVRRFVEQHHCLAQFLLRDSRYISMVAREYILARGFTSGNKYKFIEKFPDKKETDSGWFVDSGSSCHTTCDESCLTGIEDCEQIALRDVDGEVTTSSRKGACELTYTENGVTTRFLMKDVYVFTEGVSLLSVSCFTRDNKCSVLFASDQYYILDAEHDMILKPELICGYGTEHIGIYNLR</sequence>
<feature type="repeat" description="TPR" evidence="3">
    <location>
        <begin position="94"/>
        <end position="127"/>
    </location>
</feature>
<reference evidence="5" key="1">
    <citation type="journal article" date="2016" name="Nat. Genet.">
        <title>A high-quality carrot genome assembly provides new insights into carotenoid accumulation and asterid genome evolution.</title>
        <authorList>
            <person name="Iorizzo M."/>
            <person name="Ellison S."/>
            <person name="Senalik D."/>
            <person name="Zeng P."/>
            <person name="Satapoomin P."/>
            <person name="Huang J."/>
            <person name="Bowman M."/>
            <person name="Iovene M."/>
            <person name="Sanseverino W."/>
            <person name="Cavagnaro P."/>
            <person name="Yildiz M."/>
            <person name="Macko-Podgorni A."/>
            <person name="Moranska E."/>
            <person name="Grzebelus E."/>
            <person name="Grzebelus D."/>
            <person name="Ashrafi H."/>
            <person name="Zheng Z."/>
            <person name="Cheng S."/>
            <person name="Spooner D."/>
            <person name="Van Deynze A."/>
            <person name="Simon P."/>
        </authorList>
    </citation>
    <scope>NUCLEOTIDE SEQUENCE [LARGE SCALE GENOMIC DNA]</scope>
    <source>
        <tissue evidence="5">Leaf</tissue>
    </source>
</reference>
<dbReference type="EMBL" id="LNRQ01000009">
    <property type="protein sequence ID" value="KZM81408.1"/>
    <property type="molecule type" value="Genomic_DNA"/>
</dbReference>
<keyword evidence="1" id="KW-0677">Repeat</keyword>
<evidence type="ECO:0000256" key="2">
    <source>
        <dbReference type="ARBA" id="ARBA00022803"/>
    </source>
</evidence>
<evidence type="ECO:0000313" key="7">
    <source>
        <dbReference type="Proteomes" id="UP000077755"/>
    </source>
</evidence>
<proteinExistence type="predicted"/>
<dbReference type="AlphaFoldDB" id="A0A175YE09"/>
<evidence type="ECO:0000313" key="5">
    <source>
        <dbReference type="EMBL" id="KZM81408.1"/>
    </source>
</evidence>
<feature type="repeat" description="TPR" evidence="3">
    <location>
        <begin position="421"/>
        <end position="454"/>
    </location>
</feature>
<dbReference type="Gene3D" id="1.25.40.1010">
    <property type="match status" value="1"/>
</dbReference>
<evidence type="ECO:0000259" key="4">
    <source>
        <dbReference type="Pfam" id="PF22936"/>
    </source>
</evidence>
<keyword evidence="7" id="KW-1185">Reference proteome</keyword>
<dbReference type="Pfam" id="PF22936">
    <property type="entry name" value="Pol_BBD"/>
    <property type="match status" value="1"/>
</dbReference>
<dbReference type="InterPro" id="IPR011990">
    <property type="entry name" value="TPR-like_helical_dom_sf"/>
</dbReference>
<gene>
    <name evidence="5" type="ORF">DCAR_029021</name>
    <name evidence="6" type="ORF">DCAR_0933350</name>
</gene>
<dbReference type="InterPro" id="IPR019734">
    <property type="entry name" value="TPR_rpt"/>
</dbReference>
<evidence type="ECO:0000256" key="3">
    <source>
        <dbReference type="PROSITE-ProRule" id="PRU00339"/>
    </source>
</evidence>
<dbReference type="Pfam" id="PF12569">
    <property type="entry name" value="NatA_aux_su"/>
    <property type="match status" value="2"/>
</dbReference>
<feature type="domain" description="Retrovirus-related Pol polyprotein from transposon TNT 1-94-like beta-barrel" evidence="4">
    <location>
        <begin position="921"/>
        <end position="1000"/>
    </location>
</feature>
<evidence type="ECO:0000313" key="6">
    <source>
        <dbReference type="EMBL" id="WOH13839.1"/>
    </source>
</evidence>
<dbReference type="SMART" id="SM00028">
    <property type="entry name" value="TPR"/>
    <property type="match status" value="4"/>
</dbReference>
<organism evidence="5">
    <name type="scientific">Daucus carota subsp. sativus</name>
    <name type="common">Carrot</name>
    <dbReference type="NCBI Taxonomy" id="79200"/>
    <lineage>
        <taxon>Eukaryota</taxon>
        <taxon>Viridiplantae</taxon>
        <taxon>Streptophyta</taxon>
        <taxon>Embryophyta</taxon>
        <taxon>Tracheophyta</taxon>
        <taxon>Spermatophyta</taxon>
        <taxon>Magnoliopsida</taxon>
        <taxon>eudicotyledons</taxon>
        <taxon>Gunneridae</taxon>
        <taxon>Pentapetalae</taxon>
        <taxon>asterids</taxon>
        <taxon>campanulids</taxon>
        <taxon>Apiales</taxon>
        <taxon>Apiaceae</taxon>
        <taxon>Apioideae</taxon>
        <taxon>Scandiceae</taxon>
        <taxon>Daucinae</taxon>
        <taxon>Daucus</taxon>
        <taxon>Daucus sect. Daucus</taxon>
    </lineage>
</organism>
<dbReference type="PROSITE" id="PS50005">
    <property type="entry name" value="TPR"/>
    <property type="match status" value="2"/>
</dbReference>
<evidence type="ECO:0000256" key="1">
    <source>
        <dbReference type="ARBA" id="ARBA00022737"/>
    </source>
</evidence>
<reference evidence="6" key="2">
    <citation type="submission" date="2022-03" db="EMBL/GenBank/DDBJ databases">
        <title>Draft title - Genomic analysis of global carrot germplasm unveils the trajectory of domestication and the origin of high carotenoid orange carrot.</title>
        <authorList>
            <person name="Iorizzo M."/>
            <person name="Ellison S."/>
            <person name="Senalik D."/>
            <person name="Macko-Podgorni A."/>
            <person name="Grzebelus D."/>
            <person name="Bostan H."/>
            <person name="Rolling W."/>
            <person name="Curaba J."/>
            <person name="Simon P."/>
        </authorList>
    </citation>
    <scope>NUCLEOTIDE SEQUENCE</scope>
    <source>
        <tissue evidence="6">Leaf</tissue>
    </source>
</reference>
<keyword evidence="2 3" id="KW-0802">TPR repeat</keyword>
<dbReference type="PANTHER" id="PTHR22767">
    <property type="entry name" value="N-TERMINAL ACETYLTRANSFERASE-RELATED"/>
    <property type="match status" value="1"/>
</dbReference>